<dbReference type="Pfam" id="PF03881">
    <property type="entry name" value="Fructosamin_kin"/>
    <property type="match status" value="1"/>
</dbReference>
<dbReference type="PANTHER" id="PTHR12149">
    <property type="entry name" value="FRUCTOSAMINE 3 KINASE-RELATED PROTEIN"/>
    <property type="match status" value="1"/>
</dbReference>
<dbReference type="Gene3D" id="3.90.1200.10">
    <property type="match status" value="1"/>
</dbReference>
<dbReference type="InterPro" id="IPR000719">
    <property type="entry name" value="Prot_kinase_dom"/>
</dbReference>
<accession>A0A4R1BLK1</accession>
<dbReference type="PIRSF" id="PIRSF006221">
    <property type="entry name" value="Ketosamine-3-kinase"/>
    <property type="match status" value="1"/>
</dbReference>
<name>A0A4R1BLK1_9ACTN</name>
<dbReference type="GO" id="GO:0004672">
    <property type="term" value="F:protein kinase activity"/>
    <property type="evidence" value="ECO:0007669"/>
    <property type="project" value="InterPro"/>
</dbReference>
<protein>
    <submittedName>
        <fullName evidence="3">Fructosamine kinase</fullName>
    </submittedName>
</protein>
<evidence type="ECO:0000313" key="3">
    <source>
        <dbReference type="EMBL" id="TCJ18310.1"/>
    </source>
</evidence>
<dbReference type="OrthoDB" id="5291879at2"/>
<keyword evidence="1 3" id="KW-0418">Kinase</keyword>
<keyword evidence="4" id="KW-1185">Reference proteome</keyword>
<proteinExistence type="inferred from homology"/>
<dbReference type="PROSITE" id="PS50011">
    <property type="entry name" value="PROTEIN_KINASE_DOM"/>
    <property type="match status" value="1"/>
</dbReference>
<keyword evidence="1" id="KW-0808">Transferase</keyword>
<dbReference type="InterPro" id="IPR011009">
    <property type="entry name" value="Kinase-like_dom_sf"/>
</dbReference>
<feature type="domain" description="Protein kinase" evidence="2">
    <location>
        <begin position="18"/>
        <end position="286"/>
    </location>
</feature>
<dbReference type="GO" id="GO:0005524">
    <property type="term" value="F:ATP binding"/>
    <property type="evidence" value="ECO:0007669"/>
    <property type="project" value="InterPro"/>
</dbReference>
<evidence type="ECO:0000259" key="2">
    <source>
        <dbReference type="PROSITE" id="PS50011"/>
    </source>
</evidence>
<gene>
    <name evidence="3" type="ORF">E0L93_06105</name>
</gene>
<evidence type="ECO:0000313" key="4">
    <source>
        <dbReference type="Proteomes" id="UP000295244"/>
    </source>
</evidence>
<dbReference type="SUPFAM" id="SSF56112">
    <property type="entry name" value="Protein kinase-like (PK-like)"/>
    <property type="match status" value="1"/>
</dbReference>
<dbReference type="Proteomes" id="UP000295244">
    <property type="component" value="Unassembled WGS sequence"/>
</dbReference>
<dbReference type="Gene3D" id="3.30.200.20">
    <property type="entry name" value="Phosphorylase Kinase, domain 1"/>
    <property type="match status" value="1"/>
</dbReference>
<dbReference type="RefSeq" id="WP_132689926.1">
    <property type="nucleotide sequence ID" value="NZ_SKBU01000012.1"/>
</dbReference>
<dbReference type="PANTHER" id="PTHR12149:SF8">
    <property type="entry name" value="PROTEIN-RIBULOSAMINE 3-KINASE"/>
    <property type="match status" value="1"/>
</dbReference>
<organism evidence="3 4">
    <name type="scientific">Rubrobacter taiwanensis</name>
    <dbReference type="NCBI Taxonomy" id="185139"/>
    <lineage>
        <taxon>Bacteria</taxon>
        <taxon>Bacillati</taxon>
        <taxon>Actinomycetota</taxon>
        <taxon>Rubrobacteria</taxon>
        <taxon>Rubrobacterales</taxon>
        <taxon>Rubrobacteraceae</taxon>
        <taxon>Rubrobacter</taxon>
    </lineage>
</organism>
<dbReference type="EMBL" id="SKBU01000012">
    <property type="protein sequence ID" value="TCJ18310.1"/>
    <property type="molecule type" value="Genomic_DNA"/>
</dbReference>
<comment type="caution">
    <text evidence="3">The sequence shown here is derived from an EMBL/GenBank/DDBJ whole genome shotgun (WGS) entry which is preliminary data.</text>
</comment>
<reference evidence="3 4" key="1">
    <citation type="submission" date="2019-03" db="EMBL/GenBank/DDBJ databases">
        <title>Whole genome sequence of a novel Rubrobacter taiwanensis strain, isolated from Yellowstone National Park.</title>
        <authorList>
            <person name="Freed S."/>
            <person name="Ramaley R.F."/>
            <person name="Kyndt J.A."/>
        </authorList>
    </citation>
    <scope>NUCLEOTIDE SEQUENCE [LARGE SCALE GENOMIC DNA]</scope>
    <source>
        <strain evidence="3 4">Yellowstone</strain>
    </source>
</reference>
<evidence type="ECO:0000256" key="1">
    <source>
        <dbReference type="PIRNR" id="PIRNR006221"/>
    </source>
</evidence>
<sequence length="286" mass="32611">MMAAEVRREAEAALGVRLTSVRPLGGGCIGEVYRLDLPDGSRLVAKADPSHKAHLEREAYMLRYLRENSDLPVPEVIYSSETLLVMEFVESDGDISGTVEEHAAEMLADLHSLSWKAFGLERDTLIGSLPQPNPPSESWVEFFCEYRLLYLARVAREAGRLPADTYRRLQRFADTLPGRLPEPERPALIHGDVWSGNVLVRNGRVAAFLDPAIYYADPEIELAFITLFNTFGERFFRRYAELRDLREGFFEERRDVYNLYPLLVHTYYFGGSYLGSVENTLTRFGF</sequence>
<comment type="similarity">
    <text evidence="1">Belongs to the fructosamine kinase family.</text>
</comment>
<dbReference type="AlphaFoldDB" id="A0A4R1BLK1"/>
<dbReference type="InterPro" id="IPR016477">
    <property type="entry name" value="Fructo-/Ketosamine-3-kinase"/>
</dbReference>